<sequence>MFGTDANVWSVEVEDWISGDGPERIEVVSPPENCGPNEPYFGSDPFEVALEHESSIVLLTGSEGGWQAITPLQGVVPAAPGGGIPEEW</sequence>
<accession>A0ABX1KFF3</accession>
<gene>
    <name evidence="1" type="ORF">HF576_12795</name>
</gene>
<reference evidence="1 2" key="1">
    <citation type="submission" date="2020-04" db="EMBL/GenBank/DDBJ databases">
        <title>CFH 90308 Microbacterium sp.</title>
        <authorList>
            <person name="Nie G."/>
            <person name="Ming H."/>
            <person name="Xia T."/>
        </authorList>
    </citation>
    <scope>NUCLEOTIDE SEQUENCE [LARGE SCALE GENOMIC DNA]</scope>
    <source>
        <strain evidence="1 2">CFH 90308</strain>
    </source>
</reference>
<dbReference type="EMBL" id="JABACI010000004">
    <property type="protein sequence ID" value="NLP84728.1"/>
    <property type="molecule type" value="Genomic_DNA"/>
</dbReference>
<proteinExistence type="predicted"/>
<dbReference type="RefSeq" id="WP_168913210.1">
    <property type="nucleotide sequence ID" value="NZ_JABACI010000004.1"/>
</dbReference>
<evidence type="ECO:0000313" key="2">
    <source>
        <dbReference type="Proteomes" id="UP001429745"/>
    </source>
</evidence>
<protein>
    <submittedName>
        <fullName evidence="1">Uncharacterized protein</fullName>
    </submittedName>
</protein>
<keyword evidence="2" id="KW-1185">Reference proteome</keyword>
<comment type="caution">
    <text evidence="1">The sequence shown here is derived from an EMBL/GenBank/DDBJ whole genome shotgun (WGS) entry which is preliminary data.</text>
</comment>
<organism evidence="1 2">
    <name type="scientific">Microbacterium salsuginis</name>
    <dbReference type="NCBI Taxonomy" id="2722803"/>
    <lineage>
        <taxon>Bacteria</taxon>
        <taxon>Bacillati</taxon>
        <taxon>Actinomycetota</taxon>
        <taxon>Actinomycetes</taxon>
        <taxon>Micrococcales</taxon>
        <taxon>Microbacteriaceae</taxon>
        <taxon>Microbacterium</taxon>
    </lineage>
</organism>
<name>A0ABX1KFF3_9MICO</name>
<dbReference type="Proteomes" id="UP001429745">
    <property type="component" value="Unassembled WGS sequence"/>
</dbReference>
<evidence type="ECO:0000313" key="1">
    <source>
        <dbReference type="EMBL" id="NLP84728.1"/>
    </source>
</evidence>